<dbReference type="GO" id="GO:0046856">
    <property type="term" value="P:phosphatidylinositol dephosphorylation"/>
    <property type="evidence" value="ECO:0007669"/>
    <property type="project" value="InterPro"/>
</dbReference>
<dbReference type="OrthoDB" id="2248459at2759"/>
<dbReference type="Gene3D" id="2.130.10.10">
    <property type="entry name" value="YVTN repeat-like/Quinoprotein amine dehydrogenase"/>
    <property type="match status" value="1"/>
</dbReference>
<feature type="domain" description="Inositol polyphosphate-related phosphatase" evidence="2">
    <location>
        <begin position="790"/>
        <end position="1131"/>
    </location>
</feature>
<evidence type="ECO:0000313" key="3">
    <source>
        <dbReference type="EMBL" id="GAN11182.1"/>
    </source>
</evidence>
<dbReference type="InterPro" id="IPR000300">
    <property type="entry name" value="IPPc"/>
</dbReference>
<feature type="compositionally biased region" description="Low complexity" evidence="1">
    <location>
        <begin position="238"/>
        <end position="251"/>
    </location>
</feature>
<dbReference type="InterPro" id="IPR015943">
    <property type="entry name" value="WD40/YVTN_repeat-like_dom_sf"/>
</dbReference>
<dbReference type="GO" id="GO:0004439">
    <property type="term" value="F:phosphatidylinositol-4,5-bisphosphate 5-phosphatase activity"/>
    <property type="evidence" value="ECO:0007669"/>
    <property type="project" value="TreeGrafter"/>
</dbReference>
<dbReference type="InterPro" id="IPR036691">
    <property type="entry name" value="Endo/exonu/phosph_ase_sf"/>
</dbReference>
<proteinExistence type="predicted"/>
<dbReference type="SUPFAM" id="SSF56219">
    <property type="entry name" value="DNase I-like"/>
    <property type="match status" value="1"/>
</dbReference>
<dbReference type="PANTHER" id="PTHR11200">
    <property type="entry name" value="INOSITOL 5-PHOSPHATASE"/>
    <property type="match status" value="1"/>
</dbReference>
<dbReference type="STRING" id="91626.A0A0C9N538"/>
<gene>
    <name evidence="3" type="ORF">MAM1_0497c10740</name>
</gene>
<evidence type="ECO:0000256" key="1">
    <source>
        <dbReference type="SAM" id="MobiDB-lite"/>
    </source>
</evidence>
<feature type="compositionally biased region" description="Polar residues" evidence="1">
    <location>
        <begin position="7"/>
        <end position="24"/>
    </location>
</feature>
<dbReference type="Gene3D" id="3.60.10.10">
    <property type="entry name" value="Endonuclease/exonuclease/phosphatase"/>
    <property type="match status" value="1"/>
</dbReference>
<sequence>MDEDEQQSFQALKSRWAQQAKQEQPPSVVSPPPIPPKPTAVLLHKVHAEEDLSKRPQDQTSTAEDAAKKVSLLTQQFEKQKMDVTPGNFSNASSRASSPPPSILPTPAAQTVVAPVLTTPPKPILKKAPPPPPPSSNTAADAVQSPPSFDNDPFAHDDGSSDGDSDIEEAEEGDGLDMFTHENASSSGEGDNNLIEQVHKAHLKYTKLEETRFTGAPGVRSHDLPSAAENNQQRDRATSPASPAKSSSTVKRPPPPPPPSKKYHSSARGTIAPTTAAPATAAPIIQHPPAPPPVVASIPMRPKVDMPPPSDATVISPPVLPPRPTPGGTSPLMPQLPPRPSQSTLARAHTIASGSHSPHLKNMSPSSTYSDPPSSFSDYDEEDSRSNGLKRANTVSVNKRAMSRSELLMTSSTYPDFSKATRNAPSIILEKPFSTGHKASLSALAASRNLIITGSGLLRTWDAQTGSVISTVIMDANSNSNNASQNNGGESNDRIRAVTVAPCRIPVDEGRFIWVARQDTMLAVVDVRANGHKVLSKRNDVHMAPILFLLRYGNSEIWSIDDGGVLNVWDVVSADYHSQQNPLLTAMPRRYHVTSHAVAAVIYGSKLWMSSGRTLSAHSIPIAGSQVGSNDTKSQPPIRIPNDMGNITKLMTIPYHPYRIFASHDDGKISMWDANTMERLQVITVSMYGICTMASVGEYHVWAGYNTGMIYVYDTRPEKWVVLKMWKAHTGAVTQLVVDESSLLLDENRGRLQVVSGDSNGFVGVWDGLLTEHWKDDHLQKRASEYCTYDDARVMICSWNIDANKPEKILGEDDRQVREWLGSMPDPDIIVVGIQEIVDLESKKQTARSLFFKKKVDPHETEDVLTHRYKLWHDYLVRIIGENYGPHTYTVIKTDQLVGLFSCIFVRTTDVDRVFDVDSTSVKTGLKVMNKSIHGNKGGIAIRFVYDHSSLCFVNCHLAAGQSHVQQRNADAEGILQSAGFPRHEYADVFSHGGDGSMVLDHEFCFLSGDLNYRIKMPRNEVLKILINPDKYAAWEKLQEQDQLLRQKINNPLFKLLTFEEAPIHFDPTYKYDPGTDFYDRSEKMRVPAWCDRVLYKGHDIKNLYYRRFEPRCSDHRPIAAGFSFKTKITDPRKRDQLMAKVDEEWRDHLDRFVRDKKARYVADYERCTLNDAFNLLDKSDWDVNDTVIRLLGAE</sequence>
<evidence type="ECO:0000259" key="2">
    <source>
        <dbReference type="SMART" id="SM00128"/>
    </source>
</evidence>
<feature type="compositionally biased region" description="Pro residues" evidence="1">
    <location>
        <begin position="28"/>
        <end position="38"/>
    </location>
</feature>
<dbReference type="InterPro" id="IPR001680">
    <property type="entry name" value="WD40_rpt"/>
</dbReference>
<dbReference type="InterPro" id="IPR046985">
    <property type="entry name" value="IP5"/>
</dbReference>
<dbReference type="SUPFAM" id="SSF50978">
    <property type="entry name" value="WD40 repeat-like"/>
    <property type="match status" value="1"/>
</dbReference>
<dbReference type="SMART" id="SM00320">
    <property type="entry name" value="WD40"/>
    <property type="match status" value="4"/>
</dbReference>
<feature type="compositionally biased region" description="Acidic residues" evidence="1">
    <location>
        <begin position="160"/>
        <end position="175"/>
    </location>
</feature>
<dbReference type="PANTHER" id="PTHR11200:SF240">
    <property type="entry name" value="INOSITOL POLYPHOSPHATE 5-PHOSPHATASE C9G1.10C-RELATED"/>
    <property type="match status" value="1"/>
</dbReference>
<protein>
    <submittedName>
        <fullName evidence="3">Inositol 5-phosphatase</fullName>
    </submittedName>
</protein>
<dbReference type="SMART" id="SM00128">
    <property type="entry name" value="IPPc"/>
    <property type="match status" value="1"/>
</dbReference>
<evidence type="ECO:0000313" key="4">
    <source>
        <dbReference type="Proteomes" id="UP000053815"/>
    </source>
</evidence>
<feature type="compositionally biased region" description="Low complexity" evidence="1">
    <location>
        <begin position="364"/>
        <end position="377"/>
    </location>
</feature>
<dbReference type="EMBL" id="DF836786">
    <property type="protein sequence ID" value="GAN11182.1"/>
    <property type="molecule type" value="Genomic_DNA"/>
</dbReference>
<name>A0A0C9N538_9FUNG</name>
<reference evidence="3" key="1">
    <citation type="submission" date="2014-09" db="EMBL/GenBank/DDBJ databases">
        <title>Draft genome sequence of an oleaginous Mucoromycotina fungus Mucor ambiguus NBRC6742.</title>
        <authorList>
            <person name="Takeda I."/>
            <person name="Yamane N."/>
            <person name="Morita T."/>
            <person name="Tamano K."/>
            <person name="Machida M."/>
            <person name="Baker S."/>
            <person name="Koike H."/>
        </authorList>
    </citation>
    <scope>NUCLEOTIDE SEQUENCE</scope>
    <source>
        <strain evidence="3">NBRC 6742</strain>
    </source>
</reference>
<dbReference type="AlphaFoldDB" id="A0A0C9N538"/>
<dbReference type="InterPro" id="IPR036322">
    <property type="entry name" value="WD40_repeat_dom_sf"/>
</dbReference>
<accession>A0A0C9N538</accession>
<feature type="region of interest" description="Disordered" evidence="1">
    <location>
        <begin position="1"/>
        <end position="395"/>
    </location>
</feature>
<dbReference type="Proteomes" id="UP000053815">
    <property type="component" value="Unassembled WGS sequence"/>
</dbReference>
<feature type="compositionally biased region" description="Basic and acidic residues" evidence="1">
    <location>
        <begin position="46"/>
        <end position="57"/>
    </location>
</feature>
<keyword evidence="4" id="KW-1185">Reference proteome</keyword>
<dbReference type="Pfam" id="PF22669">
    <property type="entry name" value="Exo_endo_phos2"/>
    <property type="match status" value="1"/>
</dbReference>
<feature type="compositionally biased region" description="Pro residues" evidence="1">
    <location>
        <begin position="118"/>
        <end position="135"/>
    </location>
</feature>
<organism evidence="3">
    <name type="scientific">Mucor ambiguus</name>
    <dbReference type="NCBI Taxonomy" id="91626"/>
    <lineage>
        <taxon>Eukaryota</taxon>
        <taxon>Fungi</taxon>
        <taxon>Fungi incertae sedis</taxon>
        <taxon>Mucoromycota</taxon>
        <taxon>Mucoromycotina</taxon>
        <taxon>Mucoromycetes</taxon>
        <taxon>Mucorales</taxon>
        <taxon>Mucorineae</taxon>
        <taxon>Mucoraceae</taxon>
        <taxon>Mucor</taxon>
    </lineage>
</organism>
<feature type="compositionally biased region" description="Low complexity" evidence="1">
    <location>
        <begin position="270"/>
        <end position="285"/>
    </location>
</feature>